<dbReference type="Proteomes" id="UP000594364">
    <property type="component" value="Chromosome 2"/>
</dbReference>
<dbReference type="PANTHER" id="PTHR28009:SF1">
    <property type="entry name" value="PHEROMONE ALPHA FACTOR RECEPTOR"/>
    <property type="match status" value="1"/>
</dbReference>
<feature type="compositionally biased region" description="Basic and acidic residues" evidence="1">
    <location>
        <begin position="316"/>
        <end position="327"/>
    </location>
</feature>
<dbReference type="EMBL" id="CP031386">
    <property type="protein sequence ID" value="QPG98225.1"/>
    <property type="molecule type" value="Genomic_DNA"/>
</dbReference>
<name>A0A7S9KQS1_EPIFF</name>
<keyword evidence="2" id="KW-0472">Membrane</keyword>
<feature type="transmembrane region" description="Helical" evidence="2">
    <location>
        <begin position="112"/>
        <end position="131"/>
    </location>
</feature>
<keyword evidence="4" id="KW-1185">Reference proteome</keyword>
<protein>
    <recommendedName>
        <fullName evidence="5">Pheromone receptor</fullName>
    </recommendedName>
</protein>
<dbReference type="InterPro" id="IPR027458">
    <property type="entry name" value="STE2_TM1-TM2_sf"/>
</dbReference>
<feature type="transmembrane region" description="Helical" evidence="2">
    <location>
        <begin position="191"/>
        <end position="217"/>
    </location>
</feature>
<evidence type="ECO:0008006" key="5">
    <source>
        <dbReference type="Google" id="ProtNLM"/>
    </source>
</evidence>
<evidence type="ECO:0000313" key="4">
    <source>
        <dbReference type="Proteomes" id="UP000594364"/>
    </source>
</evidence>
<accession>A0A7S9KQS1</accession>
<evidence type="ECO:0000313" key="3">
    <source>
        <dbReference type="EMBL" id="QPG98225.1"/>
    </source>
</evidence>
<keyword evidence="2" id="KW-0812">Transmembrane</keyword>
<dbReference type="GO" id="GO:0038038">
    <property type="term" value="C:G protein-coupled receptor homodimeric complex"/>
    <property type="evidence" value="ECO:0007669"/>
    <property type="project" value="TreeGrafter"/>
</dbReference>
<keyword evidence="2" id="KW-1133">Transmembrane helix</keyword>
<feature type="transmembrane region" description="Helical" evidence="2">
    <location>
        <begin position="238"/>
        <end position="263"/>
    </location>
</feature>
<evidence type="ECO:0000256" key="1">
    <source>
        <dbReference type="SAM" id="MobiDB-lite"/>
    </source>
</evidence>
<feature type="region of interest" description="Disordered" evidence="1">
    <location>
        <begin position="308"/>
        <end position="329"/>
    </location>
</feature>
<dbReference type="InterPro" id="IPR000366">
    <property type="entry name" value="GPCR_STE2"/>
</dbReference>
<dbReference type="OrthoDB" id="5402633at2759"/>
<evidence type="ECO:0000256" key="2">
    <source>
        <dbReference type="SAM" id="Phobius"/>
    </source>
</evidence>
<dbReference type="Gene3D" id="1.10.287.920">
    <property type="entry name" value="Pheromone alpha factor receptor"/>
    <property type="match status" value="1"/>
</dbReference>
<feature type="transmembrane region" description="Helical" evidence="2">
    <location>
        <begin position="42"/>
        <end position="59"/>
    </location>
</feature>
<feature type="transmembrane region" description="Helical" evidence="2">
    <location>
        <begin position="152"/>
        <end position="171"/>
    </location>
</feature>
<reference evidence="3 4" key="1">
    <citation type="journal article" date="2018" name="PLoS Genet.">
        <title>Repeat elements organise 3D genome structure and mediate transcription in the filamentous fungus Epichloe festucae.</title>
        <authorList>
            <person name="Winter D.J."/>
            <person name="Ganley A.R.D."/>
            <person name="Young C.A."/>
            <person name="Liachko I."/>
            <person name="Schardl C.L."/>
            <person name="Dupont P.Y."/>
            <person name="Berry D."/>
            <person name="Ram A."/>
            <person name="Scott B."/>
            <person name="Cox M.P."/>
        </authorList>
    </citation>
    <scope>NUCLEOTIDE SEQUENCE [LARGE SCALE GENOMIC DNA]</scope>
    <source>
        <strain evidence="3 4">Fl1</strain>
    </source>
</reference>
<dbReference type="PANTHER" id="PTHR28009">
    <property type="entry name" value="PHEROMONE ALPHA FACTOR RECEPTOR"/>
    <property type="match status" value="1"/>
</dbReference>
<dbReference type="CDD" id="cd14939">
    <property type="entry name" value="7tmD_STE2"/>
    <property type="match status" value="1"/>
</dbReference>
<organism evidence="3 4">
    <name type="scientific">Epichloe festucae (strain Fl1)</name>
    <dbReference type="NCBI Taxonomy" id="877507"/>
    <lineage>
        <taxon>Eukaryota</taxon>
        <taxon>Fungi</taxon>
        <taxon>Dikarya</taxon>
        <taxon>Ascomycota</taxon>
        <taxon>Pezizomycotina</taxon>
        <taxon>Sordariomycetes</taxon>
        <taxon>Hypocreomycetidae</taxon>
        <taxon>Hypocreales</taxon>
        <taxon>Clavicipitaceae</taxon>
        <taxon>Epichloe</taxon>
    </lineage>
</organism>
<feature type="transmembrane region" description="Helical" evidence="2">
    <location>
        <begin position="71"/>
        <end position="92"/>
    </location>
</feature>
<proteinExistence type="predicted"/>
<gene>
    <name evidence="3" type="ORF">C2857_007390</name>
</gene>
<dbReference type="GO" id="GO:0000750">
    <property type="term" value="P:pheromone-dependent signal transduction involved in conjugation with cellular fusion"/>
    <property type="evidence" value="ECO:0007669"/>
    <property type="project" value="TreeGrafter"/>
</dbReference>
<dbReference type="Pfam" id="PF02116">
    <property type="entry name" value="STE2"/>
    <property type="match status" value="1"/>
</dbReference>
<dbReference type="AlphaFoldDB" id="A0A7S9KQS1"/>
<sequence>MASSFNPLEQTVTLLTPSAPISIPITAIDAFNDESISVTINYAFQMGACSILLLVMLIMTPPAKLSRPSSILHMAGLATCLVRTSLLEAFFLSPLNHFYQFWSGDYSSVPQYYLRSSVAGTCFSLLLVMIIEAALMHQAWTMVSLWPAPVKASLVVVSGIISLLAVGWRLALAIVQSKATMDLVPASNMAWLVRSALVLSCLSISWYCALFNVKLAWHLLSNRGILRYSYSSSSSSSAAATLSPMEVLVMTNGLLMIVPVIFAGLEWGHFPNFEAASLTHTSVAIILPLGTLAAQQITRGTSLAYLSSGRGTGSDKSAKSSNTREKSTAVTAANFPSVSTMCGSSSPNRMCLLSQCHVPESRAQGLDHFDLELRQIDSASALADRVRVDTDLQQEETRI</sequence>
<dbReference type="GO" id="GO:0004932">
    <property type="term" value="F:mating-type factor pheromone receptor activity"/>
    <property type="evidence" value="ECO:0007669"/>
    <property type="project" value="InterPro"/>
</dbReference>